<evidence type="ECO:0000313" key="2">
    <source>
        <dbReference type="Proteomes" id="UP000053573"/>
    </source>
</evidence>
<keyword evidence="2" id="KW-1185">Reference proteome</keyword>
<proteinExistence type="predicted"/>
<sequence length="70" mass="7562">MAANRHASGAAAAAAATGAAVARSIYVEAVMVFSAGAVQLGEYERVLQEWEEADRRVERPGLNWRKGRFL</sequence>
<dbReference type="Proteomes" id="UP000053573">
    <property type="component" value="Unassembled WGS sequence"/>
</dbReference>
<protein>
    <submittedName>
        <fullName evidence="1">Uncharacterized protein</fullName>
    </submittedName>
</protein>
<name>A0A0H1BS15_9EURO</name>
<reference evidence="2" key="1">
    <citation type="journal article" date="2015" name="PLoS Genet.">
        <title>The dynamic genome and transcriptome of the human fungal pathogen Blastomyces and close relative Emmonsia.</title>
        <authorList>
            <person name="Munoz J.F."/>
            <person name="Gauthier G.M."/>
            <person name="Desjardins C.A."/>
            <person name="Gallo J.E."/>
            <person name="Holder J."/>
            <person name="Sullivan T.D."/>
            <person name="Marty A.J."/>
            <person name="Carmen J.C."/>
            <person name="Chen Z."/>
            <person name="Ding L."/>
            <person name="Gujja S."/>
            <person name="Magrini V."/>
            <person name="Misas E."/>
            <person name="Mitreva M."/>
            <person name="Priest M."/>
            <person name="Saif S."/>
            <person name="Whiston E.A."/>
            <person name="Young S."/>
            <person name="Zeng Q."/>
            <person name="Goldman W.E."/>
            <person name="Mardis E.R."/>
            <person name="Taylor J.W."/>
            <person name="McEwen J.G."/>
            <person name="Clay O.K."/>
            <person name="Klein B.S."/>
            <person name="Cuomo C.A."/>
        </authorList>
    </citation>
    <scope>NUCLEOTIDE SEQUENCE [LARGE SCALE GENOMIC DNA]</scope>
    <source>
        <strain evidence="2">UAMH 139</strain>
    </source>
</reference>
<dbReference type="OrthoDB" id="5275361at2759"/>
<organism evidence="1 2">
    <name type="scientific">Blastomyces silverae</name>
    <dbReference type="NCBI Taxonomy" id="2060906"/>
    <lineage>
        <taxon>Eukaryota</taxon>
        <taxon>Fungi</taxon>
        <taxon>Dikarya</taxon>
        <taxon>Ascomycota</taxon>
        <taxon>Pezizomycotina</taxon>
        <taxon>Eurotiomycetes</taxon>
        <taxon>Eurotiomycetidae</taxon>
        <taxon>Onygenales</taxon>
        <taxon>Ajellomycetaceae</taxon>
        <taxon>Blastomyces</taxon>
    </lineage>
</organism>
<accession>A0A0H1BS15</accession>
<dbReference type="EMBL" id="LDEV01001257">
    <property type="protein sequence ID" value="KLJ11951.1"/>
    <property type="molecule type" value="Genomic_DNA"/>
</dbReference>
<comment type="caution">
    <text evidence="1">The sequence shown here is derived from an EMBL/GenBank/DDBJ whole genome shotgun (WGS) entry which is preliminary data.</text>
</comment>
<gene>
    <name evidence="1" type="ORF">EMPG_12902</name>
</gene>
<dbReference type="AlphaFoldDB" id="A0A0H1BS15"/>
<evidence type="ECO:0000313" key="1">
    <source>
        <dbReference type="EMBL" id="KLJ11951.1"/>
    </source>
</evidence>